<evidence type="ECO:0000256" key="8">
    <source>
        <dbReference type="ARBA" id="ARBA00044479"/>
    </source>
</evidence>
<protein>
    <recommendedName>
        <fullName evidence="3">3'(2'),5'-bisphosphate nucleotidase</fullName>
        <ecNumber evidence="3">3.1.3.7</ecNumber>
    </recommendedName>
</protein>
<dbReference type="RefSeq" id="WP_144989590.1">
    <property type="nucleotide sequence ID" value="NZ_CP037920.1"/>
</dbReference>
<comment type="similarity">
    <text evidence="2">Belongs to the inositol monophosphatase superfamily.</text>
</comment>
<evidence type="ECO:0000256" key="7">
    <source>
        <dbReference type="ARBA" id="ARBA00044466"/>
    </source>
</evidence>
<feature type="binding site" evidence="10">
    <location>
        <position position="271"/>
    </location>
    <ligand>
        <name>Mg(2+)</name>
        <dbReference type="ChEBI" id="CHEBI:18420"/>
        <label>1</label>
        <note>catalytic</note>
    </ligand>
</feature>
<dbReference type="PROSITE" id="PS00630">
    <property type="entry name" value="IMP_2"/>
    <property type="match status" value="1"/>
</dbReference>
<comment type="catalytic activity">
    <reaction evidence="7">
        <text>adenosine 2',5'-bisphosphate + H2O = AMP + phosphate</text>
        <dbReference type="Rhea" id="RHEA:77643"/>
        <dbReference type="ChEBI" id="CHEBI:15377"/>
        <dbReference type="ChEBI" id="CHEBI:43474"/>
        <dbReference type="ChEBI" id="CHEBI:194156"/>
        <dbReference type="ChEBI" id="CHEBI:456215"/>
        <dbReference type="EC" id="3.1.3.7"/>
    </reaction>
    <physiologicalReaction direction="left-to-right" evidence="7">
        <dbReference type="Rhea" id="RHEA:77644"/>
    </physiologicalReaction>
</comment>
<dbReference type="EC" id="3.1.3.7" evidence="3"/>
<keyword evidence="4 10" id="KW-0479">Metal-binding</keyword>
<accession>A0A517W3F8</accession>
<keyword evidence="5 12" id="KW-0378">Hydrolase</keyword>
<feature type="binding site" evidence="10">
    <location>
        <position position="127"/>
    </location>
    <ligand>
        <name>Mg(2+)</name>
        <dbReference type="ChEBI" id="CHEBI:18420"/>
        <label>1</label>
        <note>catalytic</note>
    </ligand>
</feature>
<dbReference type="PANTHER" id="PTHR43200:SF6">
    <property type="entry name" value="3'(2'),5'-BISPHOSPHATE NUCLEOTIDASE"/>
    <property type="match status" value="1"/>
</dbReference>
<dbReference type="EMBL" id="CP037920">
    <property type="protein sequence ID" value="QDT99778.1"/>
    <property type="molecule type" value="Genomic_DNA"/>
</dbReference>
<feature type="region of interest" description="Disordered" evidence="11">
    <location>
        <begin position="211"/>
        <end position="234"/>
    </location>
</feature>
<dbReference type="NCBIfam" id="TIGR01330">
    <property type="entry name" value="bisphos_HAL2"/>
    <property type="match status" value="1"/>
</dbReference>
<dbReference type="InterPro" id="IPR051090">
    <property type="entry name" value="Inositol_monoP_superfamily"/>
</dbReference>
<dbReference type="KEGG" id="gaw:V144x_52910"/>
<proteinExistence type="inferred from homology"/>
<evidence type="ECO:0000256" key="2">
    <source>
        <dbReference type="ARBA" id="ARBA00009759"/>
    </source>
</evidence>
<evidence type="ECO:0000313" key="13">
    <source>
        <dbReference type="Proteomes" id="UP000318704"/>
    </source>
</evidence>
<reference evidence="12 13" key="1">
    <citation type="submission" date="2019-03" db="EMBL/GenBank/DDBJ databases">
        <title>Deep-cultivation of Planctomycetes and their phenomic and genomic characterization uncovers novel biology.</title>
        <authorList>
            <person name="Wiegand S."/>
            <person name="Jogler M."/>
            <person name="Boedeker C."/>
            <person name="Pinto D."/>
            <person name="Vollmers J."/>
            <person name="Rivas-Marin E."/>
            <person name="Kohn T."/>
            <person name="Peeters S.H."/>
            <person name="Heuer A."/>
            <person name="Rast P."/>
            <person name="Oberbeckmann S."/>
            <person name="Bunk B."/>
            <person name="Jeske O."/>
            <person name="Meyerdierks A."/>
            <person name="Storesund J.E."/>
            <person name="Kallscheuer N."/>
            <person name="Luecker S."/>
            <person name="Lage O.M."/>
            <person name="Pohl T."/>
            <person name="Merkel B.J."/>
            <person name="Hornburger P."/>
            <person name="Mueller R.-W."/>
            <person name="Bruemmer F."/>
            <person name="Labrenz M."/>
            <person name="Spormann A.M."/>
            <person name="Op den Camp H."/>
            <person name="Overmann J."/>
            <person name="Amann R."/>
            <person name="Jetten M.S.M."/>
            <person name="Mascher T."/>
            <person name="Medema M.H."/>
            <person name="Devos D.P."/>
            <person name="Kaster A.-K."/>
            <person name="Ovreas L."/>
            <person name="Rohde M."/>
            <person name="Galperin M.Y."/>
            <person name="Jogler C."/>
        </authorList>
    </citation>
    <scope>NUCLEOTIDE SEQUENCE [LARGE SCALE GENOMIC DNA]</scope>
    <source>
        <strain evidence="12 13">V144</strain>
    </source>
</reference>
<dbReference type="Gene3D" id="3.30.540.10">
    <property type="entry name" value="Fructose-1,6-Bisphosphatase, subunit A, domain 1"/>
    <property type="match status" value="1"/>
</dbReference>
<evidence type="ECO:0000256" key="3">
    <source>
        <dbReference type="ARBA" id="ARBA00012633"/>
    </source>
</evidence>
<dbReference type="GO" id="GO:0046872">
    <property type="term" value="F:metal ion binding"/>
    <property type="evidence" value="ECO:0007669"/>
    <property type="project" value="UniProtKB-KW"/>
</dbReference>
<evidence type="ECO:0000256" key="11">
    <source>
        <dbReference type="SAM" id="MobiDB-lite"/>
    </source>
</evidence>
<dbReference type="FunFam" id="3.40.190.80:FF:000003">
    <property type="entry name" value="PAP-specific phosphatase HAL2-like"/>
    <property type="match status" value="1"/>
</dbReference>
<name>A0A517W3F8_9PLAN</name>
<dbReference type="InterPro" id="IPR020550">
    <property type="entry name" value="Inositol_monophosphatase_CS"/>
</dbReference>
<evidence type="ECO:0000256" key="1">
    <source>
        <dbReference type="ARBA" id="ARBA00001946"/>
    </source>
</evidence>
<feature type="binding site" evidence="10">
    <location>
        <position position="70"/>
    </location>
    <ligand>
        <name>Mg(2+)</name>
        <dbReference type="ChEBI" id="CHEBI:18420"/>
        <label>1</label>
        <note>catalytic</note>
    </ligand>
</feature>
<dbReference type="AlphaFoldDB" id="A0A517W3F8"/>
<organism evidence="12 13">
    <name type="scientific">Gimesia aquarii</name>
    <dbReference type="NCBI Taxonomy" id="2527964"/>
    <lineage>
        <taxon>Bacteria</taxon>
        <taxon>Pseudomonadati</taxon>
        <taxon>Planctomycetota</taxon>
        <taxon>Planctomycetia</taxon>
        <taxon>Planctomycetales</taxon>
        <taxon>Planctomycetaceae</taxon>
        <taxon>Gimesia</taxon>
    </lineage>
</organism>
<evidence type="ECO:0000256" key="9">
    <source>
        <dbReference type="ARBA" id="ARBA00044484"/>
    </source>
</evidence>
<dbReference type="Pfam" id="PF00459">
    <property type="entry name" value="Inositol_P"/>
    <property type="match status" value="1"/>
</dbReference>
<comment type="catalytic activity">
    <reaction evidence="9">
        <text>3'-phosphoadenylyl sulfate + H2O = adenosine 5'-phosphosulfate + phosphate</text>
        <dbReference type="Rhea" id="RHEA:77639"/>
        <dbReference type="ChEBI" id="CHEBI:15377"/>
        <dbReference type="ChEBI" id="CHEBI:43474"/>
        <dbReference type="ChEBI" id="CHEBI:58243"/>
        <dbReference type="ChEBI" id="CHEBI:58339"/>
        <dbReference type="EC" id="3.1.3.7"/>
    </reaction>
    <physiologicalReaction direction="left-to-right" evidence="9">
        <dbReference type="Rhea" id="RHEA:77640"/>
    </physiologicalReaction>
</comment>
<feature type="binding site" evidence="10">
    <location>
        <position position="125"/>
    </location>
    <ligand>
        <name>Mg(2+)</name>
        <dbReference type="ChEBI" id="CHEBI:18420"/>
        <label>1</label>
        <note>catalytic</note>
    </ligand>
</feature>
<comment type="cofactor">
    <cofactor evidence="1 10">
        <name>Mg(2+)</name>
        <dbReference type="ChEBI" id="CHEBI:18420"/>
    </cofactor>
</comment>
<keyword evidence="6 10" id="KW-0460">Magnesium</keyword>
<gene>
    <name evidence="12" type="primary">hisN_2</name>
    <name evidence="12" type="ORF">V144x_52910</name>
</gene>
<dbReference type="GO" id="GO:0046854">
    <property type="term" value="P:phosphatidylinositol phosphate biosynthetic process"/>
    <property type="evidence" value="ECO:0007669"/>
    <property type="project" value="InterPro"/>
</dbReference>
<dbReference type="PRINTS" id="PR00377">
    <property type="entry name" value="IMPHPHTASES"/>
</dbReference>
<dbReference type="PANTHER" id="PTHR43200">
    <property type="entry name" value="PHOSPHATASE"/>
    <property type="match status" value="1"/>
</dbReference>
<dbReference type="InterPro" id="IPR020583">
    <property type="entry name" value="Inositol_monoP_metal-BS"/>
</dbReference>
<comment type="catalytic activity">
    <reaction evidence="8">
        <text>adenosine 3',5'-bisphosphate + H2O = AMP + phosphate</text>
        <dbReference type="Rhea" id="RHEA:10040"/>
        <dbReference type="ChEBI" id="CHEBI:15377"/>
        <dbReference type="ChEBI" id="CHEBI:43474"/>
        <dbReference type="ChEBI" id="CHEBI:58343"/>
        <dbReference type="ChEBI" id="CHEBI:456215"/>
        <dbReference type="EC" id="3.1.3.7"/>
    </reaction>
    <physiologicalReaction direction="left-to-right" evidence="8">
        <dbReference type="Rhea" id="RHEA:10041"/>
    </physiologicalReaction>
</comment>
<dbReference type="SUPFAM" id="SSF56655">
    <property type="entry name" value="Carbohydrate phosphatase"/>
    <property type="match status" value="1"/>
</dbReference>
<dbReference type="Gene3D" id="3.40.190.80">
    <property type="match status" value="1"/>
</dbReference>
<evidence type="ECO:0000256" key="10">
    <source>
        <dbReference type="PIRSR" id="PIRSR600760-2"/>
    </source>
</evidence>
<evidence type="ECO:0000256" key="6">
    <source>
        <dbReference type="ARBA" id="ARBA00022842"/>
    </source>
</evidence>
<sequence length="331" mass="36134">MTIPLQRELEVALSAVKQASLICRSVQATISDDVLEKKDKSPVTIADYSSQAVICRALNAAFSEDPIIGEEDAGELMQAENRDFLEKIVTELLSAGISEATPEKACHWIDQGGAKEYSHRFWTLDPIDGTKGFLRKEQYAVSLSLIMDGKIVVGVLGCPNLPFPTDESMKGTLYYAVAGQGAFAIPLDQEQPAIPIHVTKTSDYSQSRFCESVESGHSSHSHSQQTADKLGIQKEPRRLDSQAKYAVVAQGEADIYMRLPTRAGYREKIWDHAAGVLLVEEAGGKVTDIHGKPLEFNQGYELINNQGVIVTNGPLHPALIGILDELTISPE</sequence>
<evidence type="ECO:0000313" key="12">
    <source>
        <dbReference type="EMBL" id="QDT99778.1"/>
    </source>
</evidence>
<dbReference type="InterPro" id="IPR000760">
    <property type="entry name" value="Inositol_monophosphatase-like"/>
</dbReference>
<evidence type="ECO:0000256" key="4">
    <source>
        <dbReference type="ARBA" id="ARBA00022723"/>
    </source>
</evidence>
<dbReference type="CDD" id="cd01517">
    <property type="entry name" value="PAP_phosphatase"/>
    <property type="match status" value="1"/>
</dbReference>
<dbReference type="PROSITE" id="PS00629">
    <property type="entry name" value="IMP_1"/>
    <property type="match status" value="1"/>
</dbReference>
<dbReference type="InterPro" id="IPR006239">
    <property type="entry name" value="DPNP"/>
</dbReference>
<dbReference type="GO" id="GO:0000103">
    <property type="term" value="P:sulfate assimilation"/>
    <property type="evidence" value="ECO:0007669"/>
    <property type="project" value="TreeGrafter"/>
</dbReference>
<evidence type="ECO:0000256" key="5">
    <source>
        <dbReference type="ARBA" id="ARBA00022801"/>
    </source>
</evidence>
<feature type="binding site" evidence="10">
    <location>
        <position position="128"/>
    </location>
    <ligand>
        <name>Mg(2+)</name>
        <dbReference type="ChEBI" id="CHEBI:18420"/>
        <label>1</label>
        <note>catalytic</note>
    </ligand>
</feature>
<dbReference type="GO" id="GO:0008441">
    <property type="term" value="F:3'(2'),5'-bisphosphate nucleotidase activity"/>
    <property type="evidence" value="ECO:0007669"/>
    <property type="project" value="UniProtKB-EC"/>
</dbReference>
<dbReference type="Proteomes" id="UP000318704">
    <property type="component" value="Chromosome"/>
</dbReference>